<evidence type="ECO:0000313" key="2">
    <source>
        <dbReference type="Proteomes" id="UP001454036"/>
    </source>
</evidence>
<dbReference type="EMBL" id="BAABME010000897">
    <property type="protein sequence ID" value="GAA0146232.1"/>
    <property type="molecule type" value="Genomic_DNA"/>
</dbReference>
<dbReference type="AlphaFoldDB" id="A0AAV3P8B0"/>
<proteinExistence type="predicted"/>
<dbReference type="Proteomes" id="UP001454036">
    <property type="component" value="Unassembled WGS sequence"/>
</dbReference>
<name>A0AAV3P8B0_LITER</name>
<gene>
    <name evidence="1" type="ORF">LIER_06238</name>
</gene>
<accession>A0AAV3P8B0</accession>
<comment type="caution">
    <text evidence="1">The sequence shown here is derived from an EMBL/GenBank/DDBJ whole genome shotgun (WGS) entry which is preliminary data.</text>
</comment>
<sequence length="82" mass="9050">MADNPEDETRLLPHHIESTTQPTLHVPIPSLQLGGDLYISCKGTDTAQSPERSIITSSLQDYRSQMISSIYDAGLSFMESLL</sequence>
<evidence type="ECO:0000313" key="1">
    <source>
        <dbReference type="EMBL" id="GAA0146232.1"/>
    </source>
</evidence>
<protein>
    <submittedName>
        <fullName evidence="1">Uncharacterized protein</fullName>
    </submittedName>
</protein>
<organism evidence="1 2">
    <name type="scientific">Lithospermum erythrorhizon</name>
    <name type="common">Purple gromwell</name>
    <name type="synonym">Lithospermum officinale var. erythrorhizon</name>
    <dbReference type="NCBI Taxonomy" id="34254"/>
    <lineage>
        <taxon>Eukaryota</taxon>
        <taxon>Viridiplantae</taxon>
        <taxon>Streptophyta</taxon>
        <taxon>Embryophyta</taxon>
        <taxon>Tracheophyta</taxon>
        <taxon>Spermatophyta</taxon>
        <taxon>Magnoliopsida</taxon>
        <taxon>eudicotyledons</taxon>
        <taxon>Gunneridae</taxon>
        <taxon>Pentapetalae</taxon>
        <taxon>asterids</taxon>
        <taxon>lamiids</taxon>
        <taxon>Boraginales</taxon>
        <taxon>Boraginaceae</taxon>
        <taxon>Boraginoideae</taxon>
        <taxon>Lithospermeae</taxon>
        <taxon>Lithospermum</taxon>
    </lineage>
</organism>
<keyword evidence="2" id="KW-1185">Reference proteome</keyword>
<reference evidence="1 2" key="1">
    <citation type="submission" date="2024-01" db="EMBL/GenBank/DDBJ databases">
        <title>The complete chloroplast genome sequence of Lithospermum erythrorhizon: insights into the phylogenetic relationship among Boraginaceae species and the maternal lineages of purple gromwells.</title>
        <authorList>
            <person name="Okada T."/>
            <person name="Watanabe K."/>
        </authorList>
    </citation>
    <scope>NUCLEOTIDE SEQUENCE [LARGE SCALE GENOMIC DNA]</scope>
</reference>